<dbReference type="InterPro" id="IPR036259">
    <property type="entry name" value="MFS_trans_sf"/>
</dbReference>
<dbReference type="InterPro" id="IPR027378">
    <property type="entry name" value="Nucleotide_channel_N"/>
</dbReference>
<sequence>MAYAMRVNLSVAIVAMTNSNSTNPDFPEYQWNEQTKSLLLSSFFWGYIITQVPGGSIAQKYGAKYCLFTGVLLCSLLNILTPYFADIGDWPLVCALRVVQGLCQGVLFPSVHTLISKWAPVEER</sequence>
<protein>
    <recommendedName>
        <fullName evidence="6">Major facilitator superfamily (MFS) profile domain-containing protein</fullName>
    </recommendedName>
</protein>
<evidence type="ECO:0000313" key="7">
    <source>
        <dbReference type="EnsemblMetazoa" id="MESCA005750-PA"/>
    </source>
</evidence>
<dbReference type="Pfam" id="PF07690">
    <property type="entry name" value="MFS_1"/>
    <property type="match status" value="1"/>
</dbReference>
<dbReference type="EMBL" id="CAQQ02020354">
    <property type="status" value="NOT_ANNOTATED_CDS"/>
    <property type="molecule type" value="Genomic_DNA"/>
</dbReference>
<evidence type="ECO:0000256" key="4">
    <source>
        <dbReference type="ARBA" id="ARBA00023136"/>
    </source>
</evidence>
<dbReference type="EnsemblMetazoa" id="MESCA005750-RA">
    <property type="protein sequence ID" value="MESCA005750-PA"/>
    <property type="gene ID" value="MESCA005750"/>
</dbReference>
<dbReference type="AlphaFoldDB" id="T1GQ49"/>
<reference evidence="7" key="2">
    <citation type="submission" date="2015-06" db="UniProtKB">
        <authorList>
            <consortium name="EnsemblMetazoa"/>
        </authorList>
    </citation>
    <scope>IDENTIFICATION</scope>
</reference>
<dbReference type="InterPro" id="IPR011701">
    <property type="entry name" value="MFS"/>
</dbReference>
<dbReference type="GO" id="GO:0022857">
    <property type="term" value="F:transmembrane transporter activity"/>
    <property type="evidence" value="ECO:0007669"/>
    <property type="project" value="InterPro"/>
</dbReference>
<evidence type="ECO:0000256" key="2">
    <source>
        <dbReference type="ARBA" id="ARBA00022692"/>
    </source>
</evidence>
<evidence type="ECO:0000313" key="8">
    <source>
        <dbReference type="Proteomes" id="UP000015102"/>
    </source>
</evidence>
<evidence type="ECO:0000256" key="1">
    <source>
        <dbReference type="ARBA" id="ARBA00004141"/>
    </source>
</evidence>
<keyword evidence="8" id="KW-1185">Reference proteome</keyword>
<evidence type="ECO:0000256" key="3">
    <source>
        <dbReference type="ARBA" id="ARBA00022989"/>
    </source>
</evidence>
<reference evidence="8" key="1">
    <citation type="submission" date="2013-02" db="EMBL/GenBank/DDBJ databases">
        <authorList>
            <person name="Hughes D."/>
        </authorList>
    </citation>
    <scope>NUCLEOTIDE SEQUENCE</scope>
    <source>
        <strain>Durham</strain>
        <strain evidence="8">NC isolate 2 -- Noor lab</strain>
    </source>
</reference>
<dbReference type="InterPro" id="IPR050382">
    <property type="entry name" value="MFS_Na/Anion_cotransporter"/>
</dbReference>
<dbReference type="Gene3D" id="1.20.120.540">
    <property type="entry name" value="Voltage-gated potassium channels"/>
    <property type="match status" value="1"/>
</dbReference>
<dbReference type="Proteomes" id="UP000015102">
    <property type="component" value="Unassembled WGS sequence"/>
</dbReference>
<evidence type="ECO:0000259" key="6">
    <source>
        <dbReference type="PROSITE" id="PS50850"/>
    </source>
</evidence>
<comment type="subcellular location">
    <subcellularLocation>
        <location evidence="1">Membrane</location>
        <topology evidence="1">Multi-pass membrane protein</topology>
    </subcellularLocation>
</comment>
<keyword evidence="2 5" id="KW-0812">Transmembrane</keyword>
<accession>T1GQ49</accession>
<dbReference type="GO" id="GO:0016020">
    <property type="term" value="C:membrane"/>
    <property type="evidence" value="ECO:0007669"/>
    <property type="project" value="UniProtKB-SubCell"/>
</dbReference>
<dbReference type="FunFam" id="1.20.120.540:FF:000001">
    <property type="entry name" value="Blast:Putative inorganic phosphate cotransporter"/>
    <property type="match status" value="1"/>
</dbReference>
<dbReference type="SUPFAM" id="SSF103473">
    <property type="entry name" value="MFS general substrate transporter"/>
    <property type="match status" value="1"/>
</dbReference>
<dbReference type="STRING" id="36166.T1GQ49"/>
<feature type="transmembrane region" description="Helical" evidence="5">
    <location>
        <begin position="65"/>
        <end position="85"/>
    </location>
</feature>
<keyword evidence="3 5" id="KW-1133">Transmembrane helix</keyword>
<dbReference type="PROSITE" id="PS50850">
    <property type="entry name" value="MFS"/>
    <property type="match status" value="1"/>
</dbReference>
<keyword evidence="4 5" id="KW-0472">Membrane</keyword>
<dbReference type="InterPro" id="IPR020846">
    <property type="entry name" value="MFS_dom"/>
</dbReference>
<feature type="domain" description="Major facilitator superfamily (MFS) profile" evidence="6">
    <location>
        <begin position="1"/>
        <end position="124"/>
    </location>
</feature>
<name>T1GQ49_MEGSC</name>
<proteinExistence type="predicted"/>
<dbReference type="HOGENOM" id="CLU_100460_1_0_1"/>
<dbReference type="PANTHER" id="PTHR11662">
    <property type="entry name" value="SOLUTE CARRIER FAMILY 17"/>
    <property type="match status" value="1"/>
</dbReference>
<dbReference type="GO" id="GO:0006820">
    <property type="term" value="P:monoatomic anion transport"/>
    <property type="evidence" value="ECO:0007669"/>
    <property type="project" value="TreeGrafter"/>
</dbReference>
<dbReference type="PANTHER" id="PTHR11662:SF280">
    <property type="entry name" value="FI21844P1-RELATED"/>
    <property type="match status" value="1"/>
</dbReference>
<dbReference type="OMA" id="WIPVHER"/>
<organism evidence="7 8">
    <name type="scientific">Megaselia scalaris</name>
    <name type="common">Humpbacked fly</name>
    <name type="synonym">Phora scalaris</name>
    <dbReference type="NCBI Taxonomy" id="36166"/>
    <lineage>
        <taxon>Eukaryota</taxon>
        <taxon>Metazoa</taxon>
        <taxon>Ecdysozoa</taxon>
        <taxon>Arthropoda</taxon>
        <taxon>Hexapoda</taxon>
        <taxon>Insecta</taxon>
        <taxon>Pterygota</taxon>
        <taxon>Neoptera</taxon>
        <taxon>Endopterygota</taxon>
        <taxon>Diptera</taxon>
        <taxon>Brachycera</taxon>
        <taxon>Muscomorpha</taxon>
        <taxon>Platypezoidea</taxon>
        <taxon>Phoridae</taxon>
        <taxon>Megaseliini</taxon>
        <taxon>Megaselia</taxon>
    </lineage>
</organism>
<evidence type="ECO:0000256" key="5">
    <source>
        <dbReference type="SAM" id="Phobius"/>
    </source>
</evidence>